<evidence type="ECO:0000259" key="7">
    <source>
        <dbReference type="Pfam" id="PF08281"/>
    </source>
</evidence>
<comment type="similarity">
    <text evidence="1">Belongs to the sigma-70 factor family. ECF subfamily.</text>
</comment>
<dbReference type="PANTHER" id="PTHR43133:SF8">
    <property type="entry name" value="RNA POLYMERASE SIGMA FACTOR HI_1459-RELATED"/>
    <property type="match status" value="1"/>
</dbReference>
<dbReference type="InterPro" id="IPR039425">
    <property type="entry name" value="RNA_pol_sigma-70-like"/>
</dbReference>
<dbReference type="PANTHER" id="PTHR43133">
    <property type="entry name" value="RNA POLYMERASE ECF-TYPE SIGMA FACTO"/>
    <property type="match status" value="1"/>
</dbReference>
<dbReference type="SUPFAM" id="SSF88946">
    <property type="entry name" value="Sigma2 domain of RNA polymerase sigma factors"/>
    <property type="match status" value="1"/>
</dbReference>
<keyword evidence="5" id="KW-0804">Transcription</keyword>
<name>A0ABV8SEG4_9BACL</name>
<dbReference type="InterPro" id="IPR007627">
    <property type="entry name" value="RNA_pol_sigma70_r2"/>
</dbReference>
<dbReference type="Pfam" id="PF08281">
    <property type="entry name" value="Sigma70_r4_2"/>
    <property type="match status" value="1"/>
</dbReference>
<sequence>MDELRLIKKIQRSGDRSAADELVQYYYDEIYGFVKKQVSNAGVALDLTQEIFISMLRTIGFYDVKRGAGFRTWLYRIATNKVVDWFRSRAYHMTAKTIPLDEVEPIDETDFTQQFEDSDFTKKVCAFVGGTSPDTQKIFRLHIFGGYTFSEIAGIEGLPEGSVKSKYYRLINLLRKEFADYG</sequence>
<dbReference type="Gene3D" id="1.10.1740.10">
    <property type="match status" value="1"/>
</dbReference>
<keyword evidence="9" id="KW-1185">Reference proteome</keyword>
<proteinExistence type="inferred from homology"/>
<gene>
    <name evidence="8" type="ORF">ACFO1S_17850</name>
</gene>
<dbReference type="InterPro" id="IPR036388">
    <property type="entry name" value="WH-like_DNA-bd_sf"/>
</dbReference>
<organism evidence="8 9">
    <name type="scientific">Cohnella boryungensis</name>
    <dbReference type="NCBI Taxonomy" id="768479"/>
    <lineage>
        <taxon>Bacteria</taxon>
        <taxon>Bacillati</taxon>
        <taxon>Bacillota</taxon>
        <taxon>Bacilli</taxon>
        <taxon>Bacillales</taxon>
        <taxon>Paenibacillaceae</taxon>
        <taxon>Cohnella</taxon>
    </lineage>
</organism>
<dbReference type="SUPFAM" id="SSF88659">
    <property type="entry name" value="Sigma3 and sigma4 domains of RNA polymerase sigma factors"/>
    <property type="match status" value="1"/>
</dbReference>
<feature type="domain" description="RNA polymerase sigma factor 70 region 4 type 2" evidence="7">
    <location>
        <begin position="132"/>
        <end position="169"/>
    </location>
</feature>
<evidence type="ECO:0000259" key="6">
    <source>
        <dbReference type="Pfam" id="PF04542"/>
    </source>
</evidence>
<keyword evidence="4" id="KW-0238">DNA-binding</keyword>
<evidence type="ECO:0000256" key="2">
    <source>
        <dbReference type="ARBA" id="ARBA00023015"/>
    </source>
</evidence>
<protein>
    <submittedName>
        <fullName evidence="8">RNA polymerase sigma factor</fullName>
    </submittedName>
</protein>
<accession>A0ABV8SEG4</accession>
<dbReference type="Pfam" id="PF04542">
    <property type="entry name" value="Sigma70_r2"/>
    <property type="match status" value="1"/>
</dbReference>
<keyword evidence="3" id="KW-0731">Sigma factor</keyword>
<evidence type="ECO:0000256" key="3">
    <source>
        <dbReference type="ARBA" id="ARBA00023082"/>
    </source>
</evidence>
<evidence type="ECO:0000256" key="1">
    <source>
        <dbReference type="ARBA" id="ARBA00010641"/>
    </source>
</evidence>
<dbReference type="InterPro" id="IPR013249">
    <property type="entry name" value="RNA_pol_sigma70_r4_t2"/>
</dbReference>
<feature type="domain" description="RNA polymerase sigma-70 region 2" evidence="6">
    <location>
        <begin position="22"/>
        <end position="90"/>
    </location>
</feature>
<reference evidence="9" key="1">
    <citation type="journal article" date="2019" name="Int. J. Syst. Evol. Microbiol.">
        <title>The Global Catalogue of Microorganisms (GCM) 10K type strain sequencing project: providing services to taxonomists for standard genome sequencing and annotation.</title>
        <authorList>
            <consortium name="The Broad Institute Genomics Platform"/>
            <consortium name="The Broad Institute Genome Sequencing Center for Infectious Disease"/>
            <person name="Wu L."/>
            <person name="Ma J."/>
        </authorList>
    </citation>
    <scope>NUCLEOTIDE SEQUENCE [LARGE SCALE GENOMIC DNA]</scope>
    <source>
        <strain evidence="9">CGMCC 4.1641</strain>
    </source>
</reference>
<evidence type="ECO:0000313" key="9">
    <source>
        <dbReference type="Proteomes" id="UP001595755"/>
    </source>
</evidence>
<dbReference type="InterPro" id="IPR013324">
    <property type="entry name" value="RNA_pol_sigma_r3/r4-like"/>
</dbReference>
<keyword evidence="2" id="KW-0805">Transcription regulation</keyword>
<evidence type="ECO:0000256" key="5">
    <source>
        <dbReference type="ARBA" id="ARBA00023163"/>
    </source>
</evidence>
<dbReference type="InterPro" id="IPR014284">
    <property type="entry name" value="RNA_pol_sigma-70_dom"/>
</dbReference>
<dbReference type="InterPro" id="IPR013325">
    <property type="entry name" value="RNA_pol_sigma_r2"/>
</dbReference>
<comment type="caution">
    <text evidence="8">The sequence shown here is derived from an EMBL/GenBank/DDBJ whole genome shotgun (WGS) entry which is preliminary data.</text>
</comment>
<dbReference type="RefSeq" id="WP_204603926.1">
    <property type="nucleotide sequence ID" value="NZ_JBHSED010000036.1"/>
</dbReference>
<evidence type="ECO:0000313" key="8">
    <source>
        <dbReference type="EMBL" id="MFC4305298.1"/>
    </source>
</evidence>
<dbReference type="Gene3D" id="1.10.10.10">
    <property type="entry name" value="Winged helix-like DNA-binding domain superfamily/Winged helix DNA-binding domain"/>
    <property type="match status" value="1"/>
</dbReference>
<evidence type="ECO:0000256" key="4">
    <source>
        <dbReference type="ARBA" id="ARBA00023125"/>
    </source>
</evidence>
<dbReference type="EMBL" id="JBHSED010000036">
    <property type="protein sequence ID" value="MFC4305298.1"/>
    <property type="molecule type" value="Genomic_DNA"/>
</dbReference>
<dbReference type="NCBIfam" id="TIGR02937">
    <property type="entry name" value="sigma70-ECF"/>
    <property type="match status" value="1"/>
</dbReference>
<dbReference type="Proteomes" id="UP001595755">
    <property type="component" value="Unassembled WGS sequence"/>
</dbReference>